<dbReference type="SMART" id="SM01079">
    <property type="entry name" value="CHASE"/>
    <property type="match status" value="1"/>
</dbReference>
<dbReference type="EMBL" id="BPMS01000011">
    <property type="protein sequence ID" value="GIZ89304.1"/>
    <property type="molecule type" value="Genomic_DNA"/>
</dbReference>
<evidence type="ECO:0000256" key="12">
    <source>
        <dbReference type="ARBA" id="ARBA00023136"/>
    </source>
</evidence>
<feature type="domain" description="CHASE" evidence="16">
    <location>
        <begin position="112"/>
        <end position="210"/>
    </location>
</feature>
<feature type="transmembrane region" description="Helical" evidence="13">
    <location>
        <begin position="242"/>
        <end position="265"/>
    </location>
</feature>
<dbReference type="PANTHER" id="PTHR43047">
    <property type="entry name" value="TWO-COMPONENT HISTIDINE PROTEIN KINASE"/>
    <property type="match status" value="1"/>
</dbReference>
<dbReference type="GO" id="GO:0009927">
    <property type="term" value="F:histidine phosphotransfer kinase activity"/>
    <property type="evidence" value="ECO:0007669"/>
    <property type="project" value="TreeGrafter"/>
</dbReference>
<feature type="domain" description="Histidine kinase" evidence="14">
    <location>
        <begin position="411"/>
        <end position="630"/>
    </location>
</feature>
<dbReference type="Pfam" id="PF13426">
    <property type="entry name" value="PAS_9"/>
    <property type="match status" value="1"/>
</dbReference>
<gene>
    <name evidence="17" type="ORF">KAM435_26310</name>
    <name evidence="18" type="ORF">KAM436_27980</name>
</gene>
<evidence type="ECO:0000256" key="8">
    <source>
        <dbReference type="ARBA" id="ARBA00022741"/>
    </source>
</evidence>
<feature type="domain" description="PAS" evidence="15">
    <location>
        <begin position="283"/>
        <end position="346"/>
    </location>
</feature>
<dbReference type="InterPro" id="IPR003661">
    <property type="entry name" value="HisK_dim/P_dom"/>
</dbReference>
<evidence type="ECO:0000256" key="11">
    <source>
        <dbReference type="ARBA" id="ARBA00023012"/>
    </source>
</evidence>
<dbReference type="InterPro" id="IPR003594">
    <property type="entry name" value="HATPase_dom"/>
</dbReference>
<evidence type="ECO:0000256" key="10">
    <source>
        <dbReference type="ARBA" id="ARBA00022840"/>
    </source>
</evidence>
<dbReference type="GO" id="GO:0000155">
    <property type="term" value="F:phosphorelay sensor kinase activity"/>
    <property type="evidence" value="ECO:0007669"/>
    <property type="project" value="InterPro"/>
</dbReference>
<reference evidence="17 20" key="1">
    <citation type="submission" date="2021-07" db="EMBL/GenBank/DDBJ databases">
        <title>Whole genome sequencing of carbapenem-resistant Pseudomonas spp. isolated in Japan.</title>
        <authorList>
            <person name="Suzuki M."/>
            <person name="Maehana S."/>
            <person name="Kitasato H."/>
        </authorList>
    </citation>
    <scope>NUCLEOTIDE SEQUENCE</scope>
    <source>
        <strain evidence="17">KAM435</strain>
        <strain evidence="18 20">KAM436</strain>
    </source>
</reference>
<dbReference type="Pfam" id="PF03924">
    <property type="entry name" value="CHASE"/>
    <property type="match status" value="1"/>
</dbReference>
<dbReference type="EMBL" id="BPMT01000011">
    <property type="protein sequence ID" value="GIZ93830.1"/>
    <property type="molecule type" value="Genomic_DNA"/>
</dbReference>
<keyword evidence="13" id="KW-0812">Transmembrane</keyword>
<dbReference type="CDD" id="cd00130">
    <property type="entry name" value="PAS"/>
    <property type="match status" value="1"/>
</dbReference>
<dbReference type="Gene3D" id="3.30.450.20">
    <property type="entry name" value="PAS domain"/>
    <property type="match status" value="1"/>
</dbReference>
<evidence type="ECO:0000259" key="14">
    <source>
        <dbReference type="PROSITE" id="PS50109"/>
    </source>
</evidence>
<dbReference type="AlphaFoldDB" id="A0AA37CII7"/>
<evidence type="ECO:0000259" key="16">
    <source>
        <dbReference type="PROSITE" id="PS50839"/>
    </source>
</evidence>
<dbReference type="GO" id="GO:0045121">
    <property type="term" value="C:membrane raft"/>
    <property type="evidence" value="ECO:0007669"/>
    <property type="project" value="UniProtKB-SubCell"/>
</dbReference>
<dbReference type="SUPFAM" id="SSF55874">
    <property type="entry name" value="ATPase domain of HSP90 chaperone/DNA topoisomerase II/histidine kinase"/>
    <property type="match status" value="1"/>
</dbReference>
<dbReference type="EC" id="2.7.13.3" evidence="4"/>
<comment type="caution">
    <text evidence="17">The sequence shown here is derived from an EMBL/GenBank/DDBJ whole genome shotgun (WGS) entry which is preliminary data.</text>
</comment>
<dbReference type="InterPro" id="IPR005467">
    <property type="entry name" value="His_kinase_dom"/>
</dbReference>
<evidence type="ECO:0000256" key="7">
    <source>
        <dbReference type="ARBA" id="ARBA00022679"/>
    </source>
</evidence>
<keyword evidence="8" id="KW-0547">Nucleotide-binding</keyword>
<dbReference type="SMART" id="SM00388">
    <property type="entry name" value="HisKA"/>
    <property type="match status" value="1"/>
</dbReference>
<comment type="catalytic activity">
    <reaction evidence="1">
        <text>ATP + protein L-histidine = ADP + protein N-phospho-L-histidine.</text>
        <dbReference type="EC" id="2.7.13.3"/>
    </reaction>
</comment>
<dbReference type="Gene3D" id="1.10.287.130">
    <property type="match status" value="1"/>
</dbReference>
<protein>
    <recommendedName>
        <fullName evidence="4">histidine kinase</fullName>
        <ecNumber evidence="4">2.7.13.3</ecNumber>
    </recommendedName>
</protein>
<dbReference type="PROSITE" id="PS50839">
    <property type="entry name" value="CHASE"/>
    <property type="match status" value="1"/>
</dbReference>
<keyword evidence="6" id="KW-0597">Phosphoprotein</keyword>
<evidence type="ECO:0000313" key="18">
    <source>
        <dbReference type="EMBL" id="GIZ93830.1"/>
    </source>
</evidence>
<keyword evidence="11" id="KW-0902">Two-component regulatory system</keyword>
<evidence type="ECO:0000313" key="17">
    <source>
        <dbReference type="EMBL" id="GIZ89304.1"/>
    </source>
</evidence>
<evidence type="ECO:0000256" key="2">
    <source>
        <dbReference type="ARBA" id="ARBA00004236"/>
    </source>
</evidence>
<evidence type="ECO:0000313" key="19">
    <source>
        <dbReference type="Proteomes" id="UP000887212"/>
    </source>
</evidence>
<evidence type="ECO:0000256" key="5">
    <source>
        <dbReference type="ARBA" id="ARBA00022475"/>
    </source>
</evidence>
<dbReference type="Pfam" id="PF02518">
    <property type="entry name" value="HATPase_c"/>
    <property type="match status" value="1"/>
</dbReference>
<dbReference type="RefSeq" id="WP_203788839.1">
    <property type="nucleotide sequence ID" value="NZ_AP024354.1"/>
</dbReference>
<dbReference type="CDD" id="cd00082">
    <property type="entry name" value="HisKA"/>
    <property type="match status" value="1"/>
</dbReference>
<keyword evidence="7" id="KW-0808">Transferase</keyword>
<dbReference type="FunFam" id="1.10.287.130:FF:000001">
    <property type="entry name" value="Two-component sensor histidine kinase"/>
    <property type="match status" value="1"/>
</dbReference>
<organism evidence="17 19">
    <name type="scientific">Aquipseudomonas alcaligenes</name>
    <name type="common">Pseudomonas alcaligenes</name>
    <dbReference type="NCBI Taxonomy" id="43263"/>
    <lineage>
        <taxon>Bacteria</taxon>
        <taxon>Pseudomonadati</taxon>
        <taxon>Pseudomonadota</taxon>
        <taxon>Gammaproteobacteria</taxon>
        <taxon>Pseudomonadales</taxon>
        <taxon>Pseudomonadaceae</taxon>
        <taxon>Aquipseudomonas</taxon>
    </lineage>
</organism>
<dbReference type="PANTHER" id="PTHR43047:SF72">
    <property type="entry name" value="OSMOSENSING HISTIDINE PROTEIN KINASE SLN1"/>
    <property type="match status" value="1"/>
</dbReference>
<evidence type="ECO:0000256" key="4">
    <source>
        <dbReference type="ARBA" id="ARBA00012438"/>
    </source>
</evidence>
<proteinExistence type="predicted"/>
<dbReference type="InterPro" id="IPR036097">
    <property type="entry name" value="HisK_dim/P_sf"/>
</dbReference>
<accession>A0AA37CII7</accession>
<dbReference type="PROSITE" id="PS50109">
    <property type="entry name" value="HIS_KIN"/>
    <property type="match status" value="1"/>
</dbReference>
<dbReference type="CDD" id="cd16922">
    <property type="entry name" value="HATPase_EvgS-ArcB-TorS-like"/>
    <property type="match status" value="1"/>
</dbReference>
<comment type="subcellular location">
    <subcellularLocation>
        <location evidence="2">Cell membrane</location>
    </subcellularLocation>
    <subcellularLocation>
        <location evidence="3">Membrane raft</location>
        <topology evidence="3">Multi-pass membrane protein</topology>
    </subcellularLocation>
</comment>
<dbReference type="InterPro" id="IPR004358">
    <property type="entry name" value="Sig_transdc_His_kin-like_C"/>
</dbReference>
<dbReference type="InterPro" id="IPR000014">
    <property type="entry name" value="PAS"/>
</dbReference>
<dbReference type="SMART" id="SM00387">
    <property type="entry name" value="HATPase_c"/>
    <property type="match status" value="1"/>
</dbReference>
<name>A0AA37CII7_AQUAC</name>
<keyword evidence="10" id="KW-0067">ATP-binding</keyword>
<dbReference type="InterPro" id="IPR006189">
    <property type="entry name" value="CHASE_dom"/>
</dbReference>
<keyword evidence="9" id="KW-0418">Kinase</keyword>
<dbReference type="InterPro" id="IPR035965">
    <property type="entry name" value="PAS-like_dom_sf"/>
</dbReference>
<dbReference type="FunFam" id="3.30.565.10:FF:000023">
    <property type="entry name" value="PAS domain-containing sensor histidine kinase"/>
    <property type="match status" value="1"/>
</dbReference>
<evidence type="ECO:0000256" key="9">
    <source>
        <dbReference type="ARBA" id="ARBA00022777"/>
    </source>
</evidence>
<evidence type="ECO:0000259" key="15">
    <source>
        <dbReference type="PROSITE" id="PS50112"/>
    </source>
</evidence>
<dbReference type="InterPro" id="IPR036890">
    <property type="entry name" value="HATPase_C_sf"/>
</dbReference>
<keyword evidence="5" id="KW-1003">Cell membrane</keyword>
<dbReference type="Proteomes" id="UP000887228">
    <property type="component" value="Unassembled WGS sequence"/>
</dbReference>
<dbReference type="PRINTS" id="PR00344">
    <property type="entry name" value="BCTRLSENSOR"/>
</dbReference>
<keyword evidence="12 13" id="KW-0472">Membrane</keyword>
<sequence>MIRPSHTPSVTSWVGLLATLLLMGGLVELGLWRYNQYRDQEEQRFLRAQGYEMRAVLLAELNATLHLASGLASYIPTKQGRLDATELQPWLRGLFAQGRYIRNIGLAPDNRIAYLYPLEGNESALGLYYPDLAEQWPRVQHIIANRAPQLDGPLNLVQGGRGLVYRVPVYLQDQRYWGLISTVIDYDRLMAYLDALARQRDLAIALLPFDAPAAASAGNVRLPVSLAGAQWQLQVSSTSQPLVALTLARALGWSLALLITCLAAWMMHLHRRRASLAQALNRSQQDFMRAFDLAPQGMAMLKATGQLLEVNQALCQILERSREELVGAVLADFCLPSDRELLRQHLAQESGQARLGWWIRLLDAEQNPVDVECSASWLGQSVTGEALCILHIQDITERLRLQQMQREFIASVSHELRTPLTSIAGSLGLINGGALGEVPQSMQTLLQIAQSNSSRLHELINDLLDMEKLMAGKMRYDIREQPIWPLLEDAITHNQPYADQYQVALELVGHPVEVNVAFDSQRLAQVLANLISNAVKFSSPGSVVTLKASVDHDWLRVSVRDRGIGIKDEFKSRIFSRFSQADAGDARQKGCTGLGLAICKELIEAMSGRIGYESREHLGSTFWFELPIASQVVKE</sequence>
<feature type="transmembrane region" description="Helical" evidence="13">
    <location>
        <begin position="12"/>
        <end position="34"/>
    </location>
</feature>
<dbReference type="Gene3D" id="3.30.565.10">
    <property type="entry name" value="Histidine kinase-like ATPase, C-terminal domain"/>
    <property type="match status" value="1"/>
</dbReference>
<evidence type="ECO:0000256" key="3">
    <source>
        <dbReference type="ARBA" id="ARBA00004314"/>
    </source>
</evidence>
<dbReference type="SUPFAM" id="SSF55785">
    <property type="entry name" value="PYP-like sensor domain (PAS domain)"/>
    <property type="match status" value="1"/>
</dbReference>
<dbReference type="GO" id="GO:0005886">
    <property type="term" value="C:plasma membrane"/>
    <property type="evidence" value="ECO:0007669"/>
    <property type="project" value="UniProtKB-SubCell"/>
</dbReference>
<dbReference type="NCBIfam" id="TIGR00229">
    <property type="entry name" value="sensory_box"/>
    <property type="match status" value="1"/>
</dbReference>
<keyword evidence="13" id="KW-1133">Transmembrane helix</keyword>
<evidence type="ECO:0000256" key="13">
    <source>
        <dbReference type="SAM" id="Phobius"/>
    </source>
</evidence>
<dbReference type="SMART" id="SM00091">
    <property type="entry name" value="PAS"/>
    <property type="match status" value="1"/>
</dbReference>
<dbReference type="SUPFAM" id="SSF47384">
    <property type="entry name" value="Homodimeric domain of signal transducing histidine kinase"/>
    <property type="match status" value="1"/>
</dbReference>
<dbReference type="GO" id="GO:0005524">
    <property type="term" value="F:ATP binding"/>
    <property type="evidence" value="ECO:0007669"/>
    <property type="project" value="UniProtKB-KW"/>
</dbReference>
<evidence type="ECO:0000256" key="6">
    <source>
        <dbReference type="ARBA" id="ARBA00022553"/>
    </source>
</evidence>
<dbReference type="Pfam" id="PF00512">
    <property type="entry name" value="HisKA"/>
    <property type="match status" value="1"/>
</dbReference>
<dbReference type="PROSITE" id="PS50112">
    <property type="entry name" value="PAS"/>
    <property type="match status" value="1"/>
</dbReference>
<dbReference type="Proteomes" id="UP000887212">
    <property type="component" value="Unassembled WGS sequence"/>
</dbReference>
<evidence type="ECO:0000313" key="20">
    <source>
        <dbReference type="Proteomes" id="UP000887228"/>
    </source>
</evidence>
<evidence type="ECO:0000256" key="1">
    <source>
        <dbReference type="ARBA" id="ARBA00000085"/>
    </source>
</evidence>